<feature type="region of interest" description="Disordered" evidence="1">
    <location>
        <begin position="244"/>
        <end position="296"/>
    </location>
</feature>
<name>A0ABN2ZWT0_9ACTN</name>
<accession>A0ABN2ZWT0</accession>
<reference evidence="2 3" key="1">
    <citation type="journal article" date="2019" name="Int. J. Syst. Evol. Microbiol.">
        <title>The Global Catalogue of Microorganisms (GCM) 10K type strain sequencing project: providing services to taxonomists for standard genome sequencing and annotation.</title>
        <authorList>
            <consortium name="The Broad Institute Genomics Platform"/>
            <consortium name="The Broad Institute Genome Sequencing Center for Infectious Disease"/>
            <person name="Wu L."/>
            <person name="Ma J."/>
        </authorList>
    </citation>
    <scope>NUCLEOTIDE SEQUENCE [LARGE SCALE GENOMIC DNA]</scope>
    <source>
        <strain evidence="2 3">JCM 13850</strain>
    </source>
</reference>
<feature type="compositionally biased region" description="Low complexity" evidence="1">
    <location>
        <begin position="175"/>
        <end position="185"/>
    </location>
</feature>
<sequence length="457" mass="47437">MPPNAESGAVAFARAAAASAVKLSELSAAERILRQGIAIAPDHQPLLRDLLDCVHRAGAPNHVAAAVSFVEHTLTATGSHPEQETTTLLEHLRPRAPKPAPTPRPAAPKNPAPIPSPVAETSGASLSTPPTPAVPPSPNRAAAPPQPIPIAARPFPQAPAMTSAAARPAPPTPAGQPEQAPTPATHHPDLASEKLLTRKPSSPAGAAGRSTRSLFRRVGKPAVLGVICGGAVVAIGAAFLTSTGNDDSSAASSARPHSTSASSTASAAPAAPQPFVAPTITATGKAEPIDNEKTDRRTLTEKEVFPTARLGLGGRGFVRDKTQTLTTCSWAARRDLAAALQTCQRVVRATLIDDQHQVAMTVGVAVMPTEQAALMVSQAGDPTDRERWWRGMRGRTAENIDEAAGIPAATTRGRYVLYCFATYFDGQTPATNDPLLTKVAQAALEYAQRPIDRRAGG</sequence>
<feature type="compositionally biased region" description="Low complexity" evidence="1">
    <location>
        <begin position="149"/>
        <end position="167"/>
    </location>
</feature>
<comment type="caution">
    <text evidence="2">The sequence shown here is derived from an EMBL/GenBank/DDBJ whole genome shotgun (WGS) entry which is preliminary data.</text>
</comment>
<dbReference type="Gene3D" id="1.25.40.10">
    <property type="entry name" value="Tetratricopeptide repeat domain"/>
    <property type="match status" value="1"/>
</dbReference>
<feature type="compositionally biased region" description="Pro residues" evidence="1">
    <location>
        <begin position="129"/>
        <end position="148"/>
    </location>
</feature>
<gene>
    <name evidence="2" type="ORF">GCM10009727_52100</name>
</gene>
<protein>
    <recommendedName>
        <fullName evidence="4">Tetratricopeptide repeat protein</fullName>
    </recommendedName>
</protein>
<organism evidence="2 3">
    <name type="scientific">Actinomadura napierensis</name>
    <dbReference type="NCBI Taxonomy" id="267854"/>
    <lineage>
        <taxon>Bacteria</taxon>
        <taxon>Bacillati</taxon>
        <taxon>Actinomycetota</taxon>
        <taxon>Actinomycetes</taxon>
        <taxon>Streptosporangiales</taxon>
        <taxon>Thermomonosporaceae</taxon>
        <taxon>Actinomadura</taxon>
    </lineage>
</organism>
<evidence type="ECO:0008006" key="4">
    <source>
        <dbReference type="Google" id="ProtNLM"/>
    </source>
</evidence>
<feature type="compositionally biased region" description="Low complexity" evidence="1">
    <location>
        <begin position="248"/>
        <end position="270"/>
    </location>
</feature>
<feature type="compositionally biased region" description="Basic and acidic residues" evidence="1">
    <location>
        <begin position="287"/>
        <end position="296"/>
    </location>
</feature>
<evidence type="ECO:0000256" key="1">
    <source>
        <dbReference type="SAM" id="MobiDB-lite"/>
    </source>
</evidence>
<proteinExistence type="predicted"/>
<evidence type="ECO:0000313" key="3">
    <source>
        <dbReference type="Proteomes" id="UP001501020"/>
    </source>
</evidence>
<feature type="compositionally biased region" description="Pro residues" evidence="1">
    <location>
        <begin position="97"/>
        <end position="116"/>
    </location>
</feature>
<dbReference type="InterPro" id="IPR011990">
    <property type="entry name" value="TPR-like_helical_dom_sf"/>
</dbReference>
<feature type="region of interest" description="Disordered" evidence="1">
    <location>
        <begin position="94"/>
        <end position="188"/>
    </location>
</feature>
<dbReference type="Proteomes" id="UP001501020">
    <property type="component" value="Unassembled WGS sequence"/>
</dbReference>
<keyword evidence="3" id="KW-1185">Reference proteome</keyword>
<dbReference type="EMBL" id="BAAAMR010000050">
    <property type="protein sequence ID" value="GAA2148917.1"/>
    <property type="molecule type" value="Genomic_DNA"/>
</dbReference>
<evidence type="ECO:0000313" key="2">
    <source>
        <dbReference type="EMBL" id="GAA2148917.1"/>
    </source>
</evidence>